<evidence type="ECO:0000256" key="1">
    <source>
        <dbReference type="SAM" id="Phobius"/>
    </source>
</evidence>
<name>A0ABY5FG08_9ACTN</name>
<organism evidence="2 3">
    <name type="scientific">Streptomyces cavourensis</name>
    <dbReference type="NCBI Taxonomy" id="67258"/>
    <lineage>
        <taxon>Bacteria</taxon>
        <taxon>Bacillati</taxon>
        <taxon>Actinomycetota</taxon>
        <taxon>Actinomycetes</taxon>
        <taxon>Kitasatosporales</taxon>
        <taxon>Streptomycetaceae</taxon>
        <taxon>Streptomyces</taxon>
    </lineage>
</organism>
<evidence type="ECO:0000313" key="2">
    <source>
        <dbReference type="EMBL" id="UTR82566.1"/>
    </source>
</evidence>
<accession>A0ABY5FG08</accession>
<keyword evidence="1" id="KW-0812">Transmembrane</keyword>
<feature type="transmembrane region" description="Helical" evidence="1">
    <location>
        <begin position="113"/>
        <end position="131"/>
    </location>
</feature>
<keyword evidence="3" id="KW-1185">Reference proteome</keyword>
<dbReference type="Proteomes" id="UP001058236">
    <property type="component" value="Chromosome"/>
</dbReference>
<dbReference type="EMBL" id="CP101397">
    <property type="protein sequence ID" value="UTR82566.1"/>
    <property type="molecule type" value="Genomic_DNA"/>
</dbReference>
<protein>
    <submittedName>
        <fullName evidence="2">Uncharacterized protein</fullName>
    </submittedName>
</protein>
<evidence type="ECO:0000313" key="3">
    <source>
        <dbReference type="Proteomes" id="UP001058236"/>
    </source>
</evidence>
<proteinExistence type="predicted"/>
<reference evidence="2" key="1">
    <citation type="submission" date="2022-07" db="EMBL/GenBank/DDBJ databases">
        <title>Genomic of Streptomyces cavourensis F2.</title>
        <authorList>
            <person name="Hu S."/>
            <person name="Liang W."/>
        </authorList>
    </citation>
    <scope>NUCLEOTIDE SEQUENCE</scope>
    <source>
        <strain evidence="2">F2</strain>
    </source>
</reference>
<sequence>MTRPVHVLAAHQHQEKRAMKARGRRDEEHTHWHMHAQAANEGRVYQAGHDQHVTVHVHGAEPNSPSGPHRLAMLMPLIRLAQFVLVLAFVVCTMATGVLLYGGGFTIESLKGLGLTLGLFTLLMVIERITTGRWHRWSRARQRAPRR</sequence>
<keyword evidence="1" id="KW-0472">Membrane</keyword>
<dbReference type="RefSeq" id="WP_255239923.1">
    <property type="nucleotide sequence ID" value="NZ_CP101397.1"/>
</dbReference>
<feature type="transmembrane region" description="Helical" evidence="1">
    <location>
        <begin position="80"/>
        <end position="101"/>
    </location>
</feature>
<keyword evidence="1" id="KW-1133">Transmembrane helix</keyword>
<gene>
    <name evidence="2" type="ORF">NLU04_30910</name>
</gene>